<dbReference type="Gene3D" id="1.20.1250.20">
    <property type="entry name" value="MFS general substrate transporter like domains"/>
    <property type="match status" value="1"/>
</dbReference>
<dbReference type="GO" id="GO:0016020">
    <property type="term" value="C:membrane"/>
    <property type="evidence" value="ECO:0007669"/>
    <property type="project" value="UniProtKB-SubCell"/>
</dbReference>
<evidence type="ECO:0008006" key="9">
    <source>
        <dbReference type="Google" id="ProtNLM"/>
    </source>
</evidence>
<evidence type="ECO:0000256" key="3">
    <source>
        <dbReference type="ARBA" id="ARBA00022692"/>
    </source>
</evidence>
<keyword evidence="8" id="KW-1185">Reference proteome</keyword>
<accession>A0AAV5TX92</accession>
<feature type="transmembrane region" description="Helical" evidence="6">
    <location>
        <begin position="283"/>
        <end position="302"/>
    </location>
</feature>
<keyword evidence="3 6" id="KW-0812">Transmembrane</keyword>
<dbReference type="Pfam" id="PF05978">
    <property type="entry name" value="UNC-93"/>
    <property type="match status" value="1"/>
</dbReference>
<feature type="transmembrane region" description="Helical" evidence="6">
    <location>
        <begin position="106"/>
        <end position="128"/>
    </location>
</feature>
<dbReference type="PANTHER" id="PTHR23294">
    <property type="entry name" value="ET TRANSLATION PRODUCT-RELATED"/>
    <property type="match status" value="1"/>
</dbReference>
<comment type="similarity">
    <text evidence="2">Belongs to the unc-93 family.</text>
</comment>
<evidence type="ECO:0000313" key="8">
    <source>
        <dbReference type="Proteomes" id="UP001432027"/>
    </source>
</evidence>
<dbReference type="SUPFAM" id="SSF103473">
    <property type="entry name" value="MFS general substrate transporter"/>
    <property type="match status" value="1"/>
</dbReference>
<name>A0AAV5TX92_9BILA</name>
<keyword evidence="4 6" id="KW-1133">Transmembrane helix</keyword>
<comment type="subcellular location">
    <subcellularLocation>
        <location evidence="1">Membrane</location>
        <topology evidence="1">Multi-pass membrane protein</topology>
    </subcellularLocation>
</comment>
<dbReference type="InterPro" id="IPR010291">
    <property type="entry name" value="Ion_channel_UNC-93"/>
</dbReference>
<keyword evidence="5 6" id="KW-0472">Membrane</keyword>
<protein>
    <recommendedName>
        <fullName evidence="9">Membrane transporter</fullName>
    </recommendedName>
</protein>
<evidence type="ECO:0000256" key="2">
    <source>
        <dbReference type="ARBA" id="ARBA00009172"/>
    </source>
</evidence>
<dbReference type="InterPro" id="IPR036259">
    <property type="entry name" value="MFS_trans_sf"/>
</dbReference>
<evidence type="ECO:0000256" key="6">
    <source>
        <dbReference type="SAM" id="Phobius"/>
    </source>
</evidence>
<feature type="transmembrane region" description="Helical" evidence="6">
    <location>
        <begin position="81"/>
        <end position="100"/>
    </location>
</feature>
<reference evidence="7" key="1">
    <citation type="submission" date="2023-10" db="EMBL/GenBank/DDBJ databases">
        <title>Genome assembly of Pristionchus species.</title>
        <authorList>
            <person name="Yoshida K."/>
            <person name="Sommer R.J."/>
        </authorList>
    </citation>
    <scope>NUCLEOTIDE SEQUENCE</scope>
    <source>
        <strain evidence="7">RS0144</strain>
    </source>
</reference>
<dbReference type="Proteomes" id="UP001432027">
    <property type="component" value="Unassembled WGS sequence"/>
</dbReference>
<feature type="non-terminal residue" evidence="7">
    <location>
        <position position="420"/>
    </location>
</feature>
<feature type="transmembrane region" description="Helical" evidence="6">
    <location>
        <begin position="187"/>
        <end position="206"/>
    </location>
</feature>
<evidence type="ECO:0000256" key="4">
    <source>
        <dbReference type="ARBA" id="ARBA00022989"/>
    </source>
</evidence>
<feature type="transmembrane region" description="Helical" evidence="6">
    <location>
        <begin position="140"/>
        <end position="161"/>
    </location>
</feature>
<gene>
    <name evidence="7" type="ORF">PENTCL1PPCAC_21279</name>
</gene>
<evidence type="ECO:0000256" key="1">
    <source>
        <dbReference type="ARBA" id="ARBA00004141"/>
    </source>
</evidence>
<comment type="caution">
    <text evidence="7">The sequence shown here is derived from an EMBL/GenBank/DDBJ whole genome shotgun (WGS) entry which is preliminary data.</text>
</comment>
<sequence length="420" mass="46193">MRDDLYQHVCTVLLGVATLFRYAGCAMASFIVESVLYSAHLRDSTSIVSHAGFYGLAVREISMCGSSLMVPIFFQLLGPKGALVLGTLLLCCYSLSFLFINNLLYFSVNVLTGLARSLIYIGMATYLMQFSTKETLARNSARMSAIAGSSMAIGASLYVFITKAESEVVDASKSENHRYYSEEETRIMFGSFIVLLIISFILHCLLPNKQIMNSVESQSLHVKQSAAKQAKAIISTMFDPSMLKLIPVLINQGIFNVFAMSIYPTSLQYSSIISKDYPQLTAYYAYAMFTGFLACGLIVDPLSKYIHDFGLRPLYFLTLTLEMLLILLCWLTVPNWSTTQPTDESAIMPPNLVCVVVISFLCGLTDSTMGAANTVYCSRILPGRASHTYAAAQFYISTSAALLLACSPSLSMNHHAVMQV</sequence>
<proteinExistence type="inferred from homology"/>
<feature type="transmembrane region" description="Helical" evidence="6">
    <location>
        <begin position="245"/>
        <end position="263"/>
    </location>
</feature>
<evidence type="ECO:0000313" key="7">
    <source>
        <dbReference type="EMBL" id="GMS99104.1"/>
    </source>
</evidence>
<dbReference type="AlphaFoldDB" id="A0AAV5TX92"/>
<dbReference type="InterPro" id="IPR051617">
    <property type="entry name" value="UNC-93-like_regulator"/>
</dbReference>
<feature type="transmembrane region" description="Helical" evidence="6">
    <location>
        <begin position="345"/>
        <end position="364"/>
    </location>
</feature>
<evidence type="ECO:0000256" key="5">
    <source>
        <dbReference type="ARBA" id="ARBA00023136"/>
    </source>
</evidence>
<organism evidence="7 8">
    <name type="scientific">Pristionchus entomophagus</name>
    <dbReference type="NCBI Taxonomy" id="358040"/>
    <lineage>
        <taxon>Eukaryota</taxon>
        <taxon>Metazoa</taxon>
        <taxon>Ecdysozoa</taxon>
        <taxon>Nematoda</taxon>
        <taxon>Chromadorea</taxon>
        <taxon>Rhabditida</taxon>
        <taxon>Rhabditina</taxon>
        <taxon>Diplogasteromorpha</taxon>
        <taxon>Diplogasteroidea</taxon>
        <taxon>Neodiplogasteridae</taxon>
        <taxon>Pristionchus</taxon>
    </lineage>
</organism>
<dbReference type="PANTHER" id="PTHR23294:SF18">
    <property type="entry name" value="UNC93-LIKE PROTEIN MFSD11"/>
    <property type="match status" value="1"/>
</dbReference>
<dbReference type="EMBL" id="BTSX01000005">
    <property type="protein sequence ID" value="GMS99104.1"/>
    <property type="molecule type" value="Genomic_DNA"/>
</dbReference>
<feature type="transmembrane region" description="Helical" evidence="6">
    <location>
        <begin position="314"/>
        <end position="333"/>
    </location>
</feature>